<dbReference type="InterPro" id="IPR036047">
    <property type="entry name" value="F-box-like_dom_sf"/>
</dbReference>
<accession>A0A8H5ARH9</accession>
<dbReference type="Proteomes" id="UP000567179">
    <property type="component" value="Unassembled WGS sequence"/>
</dbReference>
<dbReference type="OrthoDB" id="2884925at2759"/>
<dbReference type="Gene3D" id="3.80.10.10">
    <property type="entry name" value="Ribonuclease Inhibitor"/>
    <property type="match status" value="1"/>
</dbReference>
<protein>
    <recommendedName>
        <fullName evidence="1">F-box domain-containing protein</fullName>
    </recommendedName>
</protein>
<dbReference type="Pfam" id="PF12937">
    <property type="entry name" value="F-box-like"/>
    <property type="match status" value="1"/>
</dbReference>
<keyword evidence="3" id="KW-1185">Reference proteome</keyword>
<evidence type="ECO:0000313" key="3">
    <source>
        <dbReference type="Proteomes" id="UP000567179"/>
    </source>
</evidence>
<dbReference type="AlphaFoldDB" id="A0A8H5ARH9"/>
<proteinExistence type="predicted"/>
<dbReference type="InterPro" id="IPR001810">
    <property type="entry name" value="F-box_dom"/>
</dbReference>
<dbReference type="SUPFAM" id="SSF81383">
    <property type="entry name" value="F-box domain"/>
    <property type="match status" value="1"/>
</dbReference>
<comment type="caution">
    <text evidence="2">The sequence shown here is derived from an EMBL/GenBank/DDBJ whole genome shotgun (WGS) entry which is preliminary data.</text>
</comment>
<dbReference type="Gene3D" id="1.20.1280.50">
    <property type="match status" value="1"/>
</dbReference>
<sequence>MEPSIDEAMRLIDLELSGLERRCLELKARRNTYIPIGKLPNEVLIEIFGILKSNRAIHEWHHVAHVCRHWRCVALEAADLWTTPTMVSHDYTLVMLERSRNRPLHIAIERGTTVTTRNAVLENLGRIGSLTLIQEAEGLKYFQDRLIDAPLQLRTLTIYNSSHFGGSDLQSPPPFKLTPGQTAALQHLYLSFVDVDWQILPIRSLRSLHFAYMRISNPPSWTEFQKALDGMPSLENLQISLTDLRLDLPGSSLPVPLHMPRLRELGIIIGAASAITYFLSNTTFPKLRELDLTTNDNDDYEVTIRTAASKVVIGLLDSLFLEENHFILSQTAHPFDNCRLDFSHSVIEEDPTSIPPLARRVVDVLAAHPTSRIVSLGLRVDLTPNQVLEMFGYSLPHLESIKVFASWKVIIDGLIIPHTHSPGRPIPFASLRTIRLVEIDDTEMDSPELLEALRDCLMTRIEHNSAVTKVYMDYELTPEQARELRELVDDLEIWEYVESDEETE</sequence>
<dbReference type="SUPFAM" id="SSF52047">
    <property type="entry name" value="RNI-like"/>
    <property type="match status" value="1"/>
</dbReference>
<gene>
    <name evidence="2" type="ORF">D9619_012303</name>
</gene>
<dbReference type="InterPro" id="IPR032675">
    <property type="entry name" value="LRR_dom_sf"/>
</dbReference>
<evidence type="ECO:0000259" key="1">
    <source>
        <dbReference type="PROSITE" id="PS50181"/>
    </source>
</evidence>
<organism evidence="2 3">
    <name type="scientific">Psilocybe cf. subviscida</name>
    <dbReference type="NCBI Taxonomy" id="2480587"/>
    <lineage>
        <taxon>Eukaryota</taxon>
        <taxon>Fungi</taxon>
        <taxon>Dikarya</taxon>
        <taxon>Basidiomycota</taxon>
        <taxon>Agaricomycotina</taxon>
        <taxon>Agaricomycetes</taxon>
        <taxon>Agaricomycetidae</taxon>
        <taxon>Agaricales</taxon>
        <taxon>Agaricineae</taxon>
        <taxon>Strophariaceae</taxon>
        <taxon>Psilocybe</taxon>
    </lineage>
</organism>
<feature type="domain" description="F-box" evidence="1">
    <location>
        <begin position="33"/>
        <end position="84"/>
    </location>
</feature>
<dbReference type="PROSITE" id="PS50181">
    <property type="entry name" value="FBOX"/>
    <property type="match status" value="1"/>
</dbReference>
<reference evidence="2 3" key="1">
    <citation type="journal article" date="2020" name="ISME J.">
        <title>Uncovering the hidden diversity of litter-decomposition mechanisms in mushroom-forming fungi.</title>
        <authorList>
            <person name="Floudas D."/>
            <person name="Bentzer J."/>
            <person name="Ahren D."/>
            <person name="Johansson T."/>
            <person name="Persson P."/>
            <person name="Tunlid A."/>
        </authorList>
    </citation>
    <scope>NUCLEOTIDE SEQUENCE [LARGE SCALE GENOMIC DNA]</scope>
    <source>
        <strain evidence="2 3">CBS 101986</strain>
    </source>
</reference>
<name>A0A8H5ARH9_9AGAR</name>
<dbReference type="EMBL" id="JAACJJ010000059">
    <property type="protein sequence ID" value="KAF5309376.1"/>
    <property type="molecule type" value="Genomic_DNA"/>
</dbReference>
<evidence type="ECO:0000313" key="2">
    <source>
        <dbReference type="EMBL" id="KAF5309376.1"/>
    </source>
</evidence>